<evidence type="ECO:0000256" key="2">
    <source>
        <dbReference type="SAM" id="Phobius"/>
    </source>
</evidence>
<dbReference type="OrthoDB" id="4499262at2759"/>
<keyword evidence="2" id="KW-0812">Transmembrane</keyword>
<keyword evidence="2" id="KW-1133">Transmembrane helix</keyword>
<feature type="chain" id="PRO_5019170352" evidence="3">
    <location>
        <begin position="20"/>
        <end position="517"/>
    </location>
</feature>
<sequence length="517" mass="53859">MRLIHALAALGLLASHVLSQQWGDMGLDLDLEGMPDLSRRVFYEAFARPPSLARRDGGCNTDEHPCSDINSTSCCPNTEYCIVNETSFEPLCCPLGSTCGQSCSTASYYTKITTTTTISSKPTVETVFACVGRKCIDTNYLCAESFGGGCCPYGANCASGGNCLVPSTSSSSSAMSTIVTEIPPGCSIQGQTYCTFGGGCCNSGYTCTQVSSEAQCAPAQSTSTSTVSAPTASGVTVEHTSRGLSTGAKAGIAIGVIVAAALITGALTWLFIRRRASSRSTTTGQEMRSGVGNGRPEGGAGGPHEPDGYGTGLRAAYHRRGSGQVMSETGYAPSSSHMTNMSGGPLPGLTSDYFGAVAGRGPYTTDHAGETTTTPEYLAQPVRGDRQTPHGPGDIVGPVEIGTGGSVKRKDKNGRPQLPSQTGSSEGGSELEGTMVGARQQQQPISPVRESIAGRFESYELEAVPVGGHVDTRAPQPLGTPGSEMTSELGTPSPMSHEEQLQQQRQQQQRQQQRRAD</sequence>
<protein>
    <submittedName>
        <fullName evidence="4">Uncharacterized protein</fullName>
    </submittedName>
</protein>
<feature type="compositionally biased region" description="Polar residues" evidence="1">
    <location>
        <begin position="483"/>
        <end position="494"/>
    </location>
</feature>
<gene>
    <name evidence="4" type="ORF">VSDG_04254</name>
</gene>
<dbReference type="EMBL" id="LJZO01000013">
    <property type="protein sequence ID" value="ROV98600.1"/>
    <property type="molecule type" value="Genomic_DNA"/>
</dbReference>
<proteinExistence type="predicted"/>
<keyword evidence="2" id="KW-0472">Membrane</keyword>
<feature type="signal peptide" evidence="3">
    <location>
        <begin position="1"/>
        <end position="19"/>
    </location>
</feature>
<dbReference type="Proteomes" id="UP000284375">
    <property type="component" value="Unassembled WGS sequence"/>
</dbReference>
<evidence type="ECO:0000313" key="4">
    <source>
        <dbReference type="EMBL" id="ROV98600.1"/>
    </source>
</evidence>
<dbReference type="AlphaFoldDB" id="A0A423W5I1"/>
<evidence type="ECO:0000313" key="5">
    <source>
        <dbReference type="Proteomes" id="UP000284375"/>
    </source>
</evidence>
<feature type="region of interest" description="Disordered" evidence="1">
    <location>
        <begin position="278"/>
        <end position="305"/>
    </location>
</feature>
<feature type="compositionally biased region" description="Gly residues" evidence="1">
    <location>
        <begin position="291"/>
        <end position="302"/>
    </location>
</feature>
<feature type="transmembrane region" description="Helical" evidence="2">
    <location>
        <begin position="250"/>
        <end position="272"/>
    </location>
</feature>
<comment type="caution">
    <text evidence="4">The sequence shown here is derived from an EMBL/GenBank/DDBJ whole genome shotgun (WGS) entry which is preliminary data.</text>
</comment>
<feature type="compositionally biased region" description="Low complexity" evidence="1">
    <location>
        <begin position="423"/>
        <end position="433"/>
    </location>
</feature>
<keyword evidence="3" id="KW-0732">Signal</keyword>
<name>A0A423W5I1_CYTCH</name>
<feature type="compositionally biased region" description="Low complexity" evidence="1">
    <location>
        <begin position="501"/>
        <end position="511"/>
    </location>
</feature>
<dbReference type="STRING" id="252740.A0A423W5I1"/>
<evidence type="ECO:0000256" key="3">
    <source>
        <dbReference type="SAM" id="SignalP"/>
    </source>
</evidence>
<keyword evidence="5" id="KW-1185">Reference proteome</keyword>
<accession>A0A423W5I1</accession>
<evidence type="ECO:0000256" key="1">
    <source>
        <dbReference type="SAM" id="MobiDB-lite"/>
    </source>
</evidence>
<organism evidence="4 5">
    <name type="scientific">Cytospora chrysosperma</name>
    <name type="common">Cytospora canker fungus</name>
    <name type="synonym">Sphaeria chrysosperma</name>
    <dbReference type="NCBI Taxonomy" id="252740"/>
    <lineage>
        <taxon>Eukaryota</taxon>
        <taxon>Fungi</taxon>
        <taxon>Dikarya</taxon>
        <taxon>Ascomycota</taxon>
        <taxon>Pezizomycotina</taxon>
        <taxon>Sordariomycetes</taxon>
        <taxon>Sordariomycetidae</taxon>
        <taxon>Diaporthales</taxon>
        <taxon>Cytosporaceae</taxon>
        <taxon>Cytospora</taxon>
    </lineage>
</organism>
<feature type="region of interest" description="Disordered" evidence="1">
    <location>
        <begin position="361"/>
        <end position="517"/>
    </location>
</feature>
<reference evidence="4 5" key="1">
    <citation type="submission" date="2015-09" db="EMBL/GenBank/DDBJ databases">
        <title>Host preference determinants of Valsa canker pathogens revealed by comparative genomics.</title>
        <authorList>
            <person name="Yin Z."/>
            <person name="Huang L."/>
        </authorList>
    </citation>
    <scope>NUCLEOTIDE SEQUENCE [LARGE SCALE GENOMIC DNA]</scope>
    <source>
        <strain evidence="4 5">YSFL</strain>
    </source>
</reference>